<reference evidence="1" key="1">
    <citation type="journal article" date="2005" name="Int. J. Syst. Evol. Microbiol.">
        <title>Methanofollis formosanus sp. nov., isolated from a fish pond.</title>
        <authorList>
            <person name="Wu S.Y."/>
            <person name="Chen S.C."/>
            <person name="Lai M.C."/>
        </authorList>
    </citation>
    <scope>NUCLEOTIDE SEQUENCE</scope>
    <source>
        <strain evidence="1">ML15</strain>
    </source>
</reference>
<dbReference type="Pfam" id="PF09481">
    <property type="entry name" value="CRISPR_Cse1"/>
    <property type="match status" value="1"/>
</dbReference>
<dbReference type="CDD" id="cd09729">
    <property type="entry name" value="Cse1_I-E"/>
    <property type="match status" value="1"/>
</dbReference>
<name>A0A8G1A3M6_9EURY</name>
<accession>A0A8G1A3M6</accession>
<proteinExistence type="predicted"/>
<gene>
    <name evidence="1" type="primary">casA</name>
    <name evidence="1" type="ORF">E2N92_12220</name>
</gene>
<dbReference type="Proteomes" id="UP000826709">
    <property type="component" value="Chromosome"/>
</dbReference>
<dbReference type="AlphaFoldDB" id="A0A8G1A3M6"/>
<dbReference type="RefSeq" id="WP_281425779.1">
    <property type="nucleotide sequence ID" value="NZ_CP037968.1"/>
</dbReference>
<keyword evidence="2" id="KW-1185">Reference proteome</keyword>
<dbReference type="KEGG" id="mfk:E2N92_12220"/>
<organism evidence="1 2">
    <name type="scientific">Methanofollis formosanus</name>
    <dbReference type="NCBI Taxonomy" id="299308"/>
    <lineage>
        <taxon>Archaea</taxon>
        <taxon>Methanobacteriati</taxon>
        <taxon>Methanobacteriota</taxon>
        <taxon>Stenosarchaea group</taxon>
        <taxon>Methanomicrobia</taxon>
        <taxon>Methanomicrobiales</taxon>
        <taxon>Methanomicrobiaceae</taxon>
        <taxon>Methanofollis</taxon>
    </lineage>
</organism>
<reference evidence="1" key="2">
    <citation type="submission" date="2019-03" db="EMBL/GenBank/DDBJ databases">
        <authorList>
            <person name="Chen S.-C."/>
            <person name="Wu S.-Y."/>
            <person name="Lai M.-C."/>
        </authorList>
    </citation>
    <scope>NUCLEOTIDE SEQUENCE</scope>
    <source>
        <strain evidence="1">ML15</strain>
    </source>
</reference>
<sequence>MSLIPSLNLIEDPWIPVIRQDGSQDMITPWQITSQHGTNPIRSVASPRPDFNGALVQFLIGLCQTALPPENQRDWRKCLTVPPSPDELKVAFSPLAGAFVIGGDGPQFMQERGIEDKKIWQIDSLLIGMPEKEKIKDNTDWFQKRGTVDGLCPRCAALALFTLQTNAPGGGRGHMTSVRGGGPMTTLVLGETLWQTVWANVVDMENYSHPVDDPPAADDARLFPWMGEVRTSAGGEMTTPEDVHPCQVFWGLPRRILLDLEGASSGTCDLCGAETDRCITTFWTKPYGVKYAGWVHPLSPYYRNGKNSTELLPVHPQPGGITYQSWLGVVIDDRDEGKHISKVTTLIKERAEKSSVQELIGRKPSIWAYGYDMDNKKPRCWYEGTLPLLTIDDAWKEEFEETASGMIRAASEMAKNVQWCVKVALYDNPADVKGDLSVINARFLQATEGRFYDGLDTVARALAAGEDTLGVRWEWLKDLQTEAKTLFGEYSQIDSIDEINAQRAVKAWGLLNSPASKSNKKVWKALSLPDQKKSGKGER</sequence>
<dbReference type="InterPro" id="IPR013381">
    <property type="entry name" value="CRISPR-assoc_prot_Cse1"/>
</dbReference>
<dbReference type="EMBL" id="CP037968">
    <property type="protein sequence ID" value="QYZ80138.1"/>
    <property type="molecule type" value="Genomic_DNA"/>
</dbReference>
<dbReference type="NCBIfam" id="TIGR02547">
    <property type="entry name" value="casA_cse1"/>
    <property type="match status" value="1"/>
</dbReference>
<evidence type="ECO:0000313" key="2">
    <source>
        <dbReference type="Proteomes" id="UP000826709"/>
    </source>
</evidence>
<evidence type="ECO:0000313" key="1">
    <source>
        <dbReference type="EMBL" id="QYZ80138.1"/>
    </source>
</evidence>
<protein>
    <submittedName>
        <fullName evidence="1">Type I-E CRISPR-associated protein Cse1/CasA</fullName>
    </submittedName>
</protein>